<dbReference type="InterPro" id="IPR058240">
    <property type="entry name" value="rSAM_sf"/>
</dbReference>
<dbReference type="AlphaFoldDB" id="A0A550JGT4"/>
<reference evidence="7 8" key="1">
    <citation type="submission" date="2019-07" db="EMBL/GenBank/DDBJ databases">
        <title>Insights of Desulfuromonas acetexigens electromicrobiology.</title>
        <authorList>
            <person name="Katuri K."/>
            <person name="Sapireddy V."/>
            <person name="Shaw D.R."/>
            <person name="Saikaly P."/>
        </authorList>
    </citation>
    <scope>NUCLEOTIDE SEQUENCE [LARGE SCALE GENOMIC DNA]</scope>
    <source>
        <strain evidence="7 8">2873</strain>
    </source>
</reference>
<keyword evidence="5" id="KW-0411">Iron-sulfur</keyword>
<keyword evidence="2" id="KW-0949">S-adenosyl-L-methionine</keyword>
<dbReference type="Pfam" id="PF04055">
    <property type="entry name" value="Radical_SAM"/>
    <property type="match status" value="1"/>
</dbReference>
<dbReference type="OrthoDB" id="9782387at2"/>
<comment type="cofactor">
    <cofactor evidence="1">
        <name>[4Fe-4S] cluster</name>
        <dbReference type="ChEBI" id="CHEBI:49883"/>
    </cofactor>
</comment>
<dbReference type="Proteomes" id="UP000317155">
    <property type="component" value="Unassembled WGS sequence"/>
</dbReference>
<evidence type="ECO:0000256" key="1">
    <source>
        <dbReference type="ARBA" id="ARBA00001966"/>
    </source>
</evidence>
<evidence type="ECO:0000256" key="5">
    <source>
        <dbReference type="ARBA" id="ARBA00023014"/>
    </source>
</evidence>
<gene>
    <name evidence="7" type="ORF">FL622_07535</name>
</gene>
<dbReference type="PROSITE" id="PS51918">
    <property type="entry name" value="RADICAL_SAM"/>
    <property type="match status" value="1"/>
</dbReference>
<keyword evidence="8" id="KW-1185">Reference proteome</keyword>
<evidence type="ECO:0000313" key="7">
    <source>
        <dbReference type="EMBL" id="TRO82420.1"/>
    </source>
</evidence>
<proteinExistence type="predicted"/>
<dbReference type="NCBIfam" id="TIGR02495">
    <property type="entry name" value="NrdG2"/>
    <property type="match status" value="1"/>
</dbReference>
<dbReference type="RefSeq" id="WP_092057469.1">
    <property type="nucleotide sequence ID" value="NZ_FOJJ01000034.1"/>
</dbReference>
<evidence type="ECO:0000256" key="2">
    <source>
        <dbReference type="ARBA" id="ARBA00022691"/>
    </source>
</evidence>
<dbReference type="GO" id="GO:0051536">
    <property type="term" value="F:iron-sulfur cluster binding"/>
    <property type="evidence" value="ECO:0007669"/>
    <property type="project" value="UniProtKB-KW"/>
</dbReference>
<dbReference type="CDD" id="cd01335">
    <property type="entry name" value="Radical_SAM"/>
    <property type="match status" value="1"/>
</dbReference>
<evidence type="ECO:0000259" key="6">
    <source>
        <dbReference type="PROSITE" id="PS51918"/>
    </source>
</evidence>
<dbReference type="SFLD" id="SFLDG01094">
    <property type="entry name" value="Uncharacterised_Radical_SAM_Su"/>
    <property type="match status" value="1"/>
</dbReference>
<dbReference type="PANTHER" id="PTHR11228">
    <property type="entry name" value="RADICAL SAM DOMAIN PROTEIN"/>
    <property type="match status" value="1"/>
</dbReference>
<dbReference type="InterPro" id="IPR013785">
    <property type="entry name" value="Aldolase_TIM"/>
</dbReference>
<protein>
    <submittedName>
        <fullName evidence="7">Anaerobic ribonucleoside-triphosphate reductase activating protein</fullName>
    </submittedName>
</protein>
<dbReference type="PANTHER" id="PTHR11228:SF27">
    <property type="entry name" value="GLYCYL-RADICAL ENZYME ACTIVATING ENZYME MJ1227-RELATED"/>
    <property type="match status" value="1"/>
</dbReference>
<dbReference type="SFLD" id="SFLDS00029">
    <property type="entry name" value="Radical_SAM"/>
    <property type="match status" value="1"/>
</dbReference>
<keyword evidence="3" id="KW-0479">Metal-binding</keyword>
<keyword evidence="4" id="KW-0408">Iron</keyword>
<accession>A0A550JGT4</accession>
<dbReference type="GO" id="GO:0046872">
    <property type="term" value="F:metal ion binding"/>
    <property type="evidence" value="ECO:0007669"/>
    <property type="project" value="UniProtKB-KW"/>
</dbReference>
<feature type="domain" description="Radical SAM core" evidence="6">
    <location>
        <begin position="13"/>
        <end position="231"/>
    </location>
</feature>
<dbReference type="InterPro" id="IPR012840">
    <property type="entry name" value="NrdG2"/>
</dbReference>
<name>A0A550JGT4_9BACT</name>
<dbReference type="Gene3D" id="3.20.20.70">
    <property type="entry name" value="Aldolase class I"/>
    <property type="match status" value="1"/>
</dbReference>
<evidence type="ECO:0000256" key="3">
    <source>
        <dbReference type="ARBA" id="ARBA00022723"/>
    </source>
</evidence>
<evidence type="ECO:0000256" key="4">
    <source>
        <dbReference type="ARBA" id="ARBA00023004"/>
    </source>
</evidence>
<dbReference type="EMBL" id="VJVV01000004">
    <property type="protein sequence ID" value="TRO82420.1"/>
    <property type="molecule type" value="Genomic_DNA"/>
</dbReference>
<organism evidence="7 8">
    <name type="scientific">Trichloromonas acetexigens</name>
    <dbReference type="NCBI Taxonomy" id="38815"/>
    <lineage>
        <taxon>Bacteria</taxon>
        <taxon>Pseudomonadati</taxon>
        <taxon>Thermodesulfobacteriota</taxon>
        <taxon>Desulfuromonadia</taxon>
        <taxon>Desulfuromonadales</taxon>
        <taxon>Trichloromonadaceae</taxon>
        <taxon>Trichloromonas</taxon>
    </lineage>
</organism>
<dbReference type="InterPro" id="IPR007197">
    <property type="entry name" value="rSAM"/>
</dbReference>
<comment type="caution">
    <text evidence="7">The sequence shown here is derived from an EMBL/GenBank/DDBJ whole genome shotgun (WGS) entry which is preliminary data.</text>
</comment>
<dbReference type="InterPro" id="IPR050377">
    <property type="entry name" value="Radical_SAM_PqqE_MftC-like"/>
</dbReference>
<evidence type="ECO:0000313" key="8">
    <source>
        <dbReference type="Proteomes" id="UP000317155"/>
    </source>
</evidence>
<dbReference type="SUPFAM" id="SSF102114">
    <property type="entry name" value="Radical SAM enzymes"/>
    <property type="match status" value="1"/>
</dbReference>
<sequence length="231" mass="25674">MRIKGFQGTSLLDFPGRIASLIFFGGCNLCCPFCHNPTLVLDPEQYPDFPLEDLLAELAERRTFIDGVVVSGGEPTLDRDLPLLLREIKELGLAVKLDTNGLAPAVLEKLFADELVDYLAFDLKTAPERYGELHRVPVDPDLLRRGIRVVLDSAVSYEIRTTCVPGLVEAPDFAAMGEACAGARHWVLQQYIPRYALAESWRALLPHPPERLAEFARIAEGYAERVSLRGL</sequence>
<dbReference type="GO" id="GO:0003824">
    <property type="term" value="F:catalytic activity"/>
    <property type="evidence" value="ECO:0007669"/>
    <property type="project" value="InterPro"/>
</dbReference>